<proteinExistence type="predicted"/>
<evidence type="ECO:0000313" key="1">
    <source>
        <dbReference type="EMBL" id="QDY51712.1"/>
    </source>
</evidence>
<organism evidence="1">
    <name type="scientific">Mimiviridae sp. ChoanoV1</name>
    <dbReference type="NCBI Taxonomy" id="2596887"/>
    <lineage>
        <taxon>Viruses</taxon>
        <taxon>Varidnaviria</taxon>
        <taxon>Bamfordvirae</taxon>
        <taxon>Nucleocytoviricota</taxon>
        <taxon>Megaviricetes</taxon>
        <taxon>Imitervirales</taxon>
        <taxon>Schizomimiviridae</taxon>
    </lineage>
</organism>
<sequence>MYNQLFIITLIIILLYLLHNQNALELFINSCKTKIEHFYPGVFGFQLGIPLNPYNCSPHNDCYLGSPMRSQIYQNVCQPQSGLLRQKIPLYDNCQRTLGGKMSAPRKYYVCDVDKHLRRKCYWI</sequence>
<accession>A0A5B8IHH0</accession>
<dbReference type="EMBL" id="MK250085">
    <property type="protein sequence ID" value="QDY51712.1"/>
    <property type="molecule type" value="Genomic_DNA"/>
</dbReference>
<reference evidence="1" key="1">
    <citation type="submission" date="2018-11" db="EMBL/GenBank/DDBJ databases">
        <title>A distinct lineage of giant viruses engineers rhodopsin photosystems in predatory marine eukaryotes.</title>
        <authorList>
            <person name="Needham D.M."/>
            <person name="Yoshizawa S."/>
            <person name="Hosaka T."/>
            <person name="Poirier C."/>
            <person name="Choi C.-J."/>
            <person name="Hehenberger E."/>
            <person name="Irwin N.A.T."/>
            <person name="Wilken S."/>
            <person name="Yung C.-M."/>
            <person name="Bachy C."/>
            <person name="Kurihara R."/>
            <person name="Nakajima Y."/>
            <person name="Kojima K."/>
            <person name="Kimura-Someya T."/>
            <person name="Leonard G."/>
            <person name="Malmstrom R.R."/>
            <person name="Mende D."/>
            <person name="Olson D.K."/>
            <person name="Sudo Y."/>
            <person name="Sudek S."/>
            <person name="Richards T.A."/>
            <person name="DeLong E.F."/>
            <person name="Keeling P.J."/>
            <person name="Santoro A.E."/>
            <person name="Shirouzu M."/>
            <person name="Iwasaki W."/>
            <person name="Worden A.Z."/>
        </authorList>
    </citation>
    <scope>NUCLEOTIDE SEQUENCE</scope>
</reference>
<protein>
    <submittedName>
        <fullName evidence="1">Uncharacterized protein</fullName>
    </submittedName>
</protein>
<name>A0A5B8IHH0_9VIRU</name>
<gene>
    <name evidence="1" type="ORF">1_97</name>
</gene>